<dbReference type="AlphaFoldDB" id="A0A9P0CS10"/>
<evidence type="ECO:0000313" key="2">
    <source>
        <dbReference type="EMBL" id="CAH1106996.1"/>
    </source>
</evidence>
<dbReference type="PANTHER" id="PTHR45913:SF19">
    <property type="entry name" value="LOW QUALITY PROTEIN: ZINC FINGER BED DOMAIN-CONTAINING PROTEIN 5-LIKE"/>
    <property type="match status" value="1"/>
</dbReference>
<feature type="compositionally biased region" description="Basic and acidic residues" evidence="1">
    <location>
        <begin position="112"/>
        <end position="154"/>
    </location>
</feature>
<evidence type="ECO:0008006" key="4">
    <source>
        <dbReference type="Google" id="ProtNLM"/>
    </source>
</evidence>
<proteinExistence type="predicted"/>
<evidence type="ECO:0000256" key="1">
    <source>
        <dbReference type="SAM" id="MobiDB-lite"/>
    </source>
</evidence>
<reference evidence="2" key="1">
    <citation type="submission" date="2022-01" db="EMBL/GenBank/DDBJ databases">
        <authorList>
            <person name="King R."/>
        </authorList>
    </citation>
    <scope>NUCLEOTIDE SEQUENCE</scope>
</reference>
<gene>
    <name evidence="2" type="ORF">PSYICH_LOCUS6816</name>
</gene>
<dbReference type="EMBL" id="OV651814">
    <property type="protein sequence ID" value="CAH1106996.1"/>
    <property type="molecule type" value="Genomic_DNA"/>
</dbReference>
<keyword evidence="3" id="KW-1185">Reference proteome</keyword>
<dbReference type="Proteomes" id="UP001153636">
    <property type="component" value="Chromosome 2"/>
</dbReference>
<accession>A0A9P0CS10</accession>
<protein>
    <recommendedName>
        <fullName evidence="4">HAT C-terminal dimerisation domain-containing protein</fullName>
    </recommendedName>
</protein>
<name>A0A9P0CS10_9CUCU</name>
<dbReference type="OrthoDB" id="10062525at2759"/>
<organism evidence="2 3">
    <name type="scientific">Psylliodes chrysocephalus</name>
    <dbReference type="NCBI Taxonomy" id="3402493"/>
    <lineage>
        <taxon>Eukaryota</taxon>
        <taxon>Metazoa</taxon>
        <taxon>Ecdysozoa</taxon>
        <taxon>Arthropoda</taxon>
        <taxon>Hexapoda</taxon>
        <taxon>Insecta</taxon>
        <taxon>Pterygota</taxon>
        <taxon>Neoptera</taxon>
        <taxon>Endopterygota</taxon>
        <taxon>Coleoptera</taxon>
        <taxon>Polyphaga</taxon>
        <taxon>Cucujiformia</taxon>
        <taxon>Chrysomeloidea</taxon>
        <taxon>Chrysomelidae</taxon>
        <taxon>Galerucinae</taxon>
        <taxon>Alticini</taxon>
        <taxon>Psylliodes</taxon>
    </lineage>
</organism>
<dbReference type="PANTHER" id="PTHR45913">
    <property type="entry name" value="EPM2A-INTERACTING PROTEIN 1"/>
    <property type="match status" value="1"/>
</dbReference>
<evidence type="ECO:0000313" key="3">
    <source>
        <dbReference type="Proteomes" id="UP001153636"/>
    </source>
</evidence>
<sequence>MDVRYMALEKKLTCCRSINQNNFDLFSSTQSVTEEVGCEISIKAYIPGMKMVLDNLKKELCRYFSVQETSENTGQRRKTEYPELTTEALKYLIPFSTSYLCELTFSSMSQIKRSDKSSERSESVQRDKSSERSKSVQRHKNSERSEPIRTDKSSELIGIV</sequence>
<feature type="region of interest" description="Disordered" evidence="1">
    <location>
        <begin position="109"/>
        <end position="160"/>
    </location>
</feature>